<dbReference type="Proteomes" id="UP001189624">
    <property type="component" value="Chromosome 9"/>
</dbReference>
<keyword evidence="2" id="KW-1185">Reference proteome</keyword>
<reference evidence="1" key="1">
    <citation type="submission" date="2023-10" db="EMBL/GenBank/DDBJ databases">
        <authorList>
            <person name="Domelevo Entfellner J.-B."/>
        </authorList>
    </citation>
    <scope>NUCLEOTIDE SEQUENCE</scope>
</reference>
<protein>
    <submittedName>
        <fullName evidence="1">Uncharacterized protein</fullName>
    </submittedName>
</protein>
<evidence type="ECO:0000313" key="1">
    <source>
        <dbReference type="EMBL" id="CAJ1974259.1"/>
    </source>
</evidence>
<dbReference type="AlphaFoldDB" id="A0AA86VVJ8"/>
<name>A0AA86VVJ8_9FABA</name>
<dbReference type="EMBL" id="OY731406">
    <property type="protein sequence ID" value="CAJ1974259.1"/>
    <property type="molecule type" value="Genomic_DNA"/>
</dbReference>
<proteinExistence type="predicted"/>
<accession>A0AA86VVJ8</accession>
<sequence>MSGDWVLCLRNQRHGLVGTLGMAHTSRVNFVVLNNVHIKQVNNGHQITFLTPN</sequence>
<organism evidence="1 2">
    <name type="scientific">Sphenostylis stenocarpa</name>
    <dbReference type="NCBI Taxonomy" id="92480"/>
    <lineage>
        <taxon>Eukaryota</taxon>
        <taxon>Viridiplantae</taxon>
        <taxon>Streptophyta</taxon>
        <taxon>Embryophyta</taxon>
        <taxon>Tracheophyta</taxon>
        <taxon>Spermatophyta</taxon>
        <taxon>Magnoliopsida</taxon>
        <taxon>eudicotyledons</taxon>
        <taxon>Gunneridae</taxon>
        <taxon>Pentapetalae</taxon>
        <taxon>rosids</taxon>
        <taxon>fabids</taxon>
        <taxon>Fabales</taxon>
        <taxon>Fabaceae</taxon>
        <taxon>Papilionoideae</taxon>
        <taxon>50 kb inversion clade</taxon>
        <taxon>NPAAA clade</taxon>
        <taxon>indigoferoid/millettioid clade</taxon>
        <taxon>Phaseoleae</taxon>
        <taxon>Sphenostylis</taxon>
    </lineage>
</organism>
<dbReference type="Gramene" id="rna-AYBTSS11_LOCUS26332">
    <property type="protein sequence ID" value="CAJ1974259.1"/>
    <property type="gene ID" value="gene-AYBTSS11_LOCUS26332"/>
</dbReference>
<gene>
    <name evidence="1" type="ORF">AYBTSS11_LOCUS26332</name>
</gene>
<evidence type="ECO:0000313" key="2">
    <source>
        <dbReference type="Proteomes" id="UP001189624"/>
    </source>
</evidence>